<comment type="caution">
    <text evidence="3">The sequence shown here is derived from an EMBL/GenBank/DDBJ whole genome shotgun (WGS) entry which is preliminary data.</text>
</comment>
<protein>
    <recommendedName>
        <fullName evidence="2">Multidrug resistance protein MdtA-like beta-barrel domain-containing protein</fullName>
    </recommendedName>
</protein>
<dbReference type="PANTHER" id="PTHR30469:SF12">
    <property type="entry name" value="MULTIDRUG RESISTANCE PROTEIN MDTA"/>
    <property type="match status" value="1"/>
</dbReference>
<dbReference type="GO" id="GO:1990281">
    <property type="term" value="C:efflux pump complex"/>
    <property type="evidence" value="ECO:0007669"/>
    <property type="project" value="TreeGrafter"/>
</dbReference>
<evidence type="ECO:0000259" key="2">
    <source>
        <dbReference type="Pfam" id="PF25944"/>
    </source>
</evidence>
<gene>
    <name evidence="3" type="ORF">S01H1_61715</name>
</gene>
<feature type="domain" description="Multidrug resistance protein MdtA-like beta-barrel" evidence="2">
    <location>
        <begin position="140"/>
        <end position="215"/>
    </location>
</feature>
<dbReference type="EMBL" id="BARS01040497">
    <property type="protein sequence ID" value="GAG36328.1"/>
    <property type="molecule type" value="Genomic_DNA"/>
</dbReference>
<dbReference type="InterPro" id="IPR006143">
    <property type="entry name" value="RND_pump_MFP"/>
</dbReference>
<dbReference type="Gene3D" id="2.40.50.100">
    <property type="match status" value="1"/>
</dbReference>
<feature type="non-terminal residue" evidence="3">
    <location>
        <position position="253"/>
    </location>
</feature>
<dbReference type="Gene3D" id="2.40.420.20">
    <property type="match status" value="1"/>
</dbReference>
<dbReference type="AlphaFoldDB" id="X0XI41"/>
<dbReference type="SUPFAM" id="SSF111369">
    <property type="entry name" value="HlyD-like secretion proteins"/>
    <property type="match status" value="1"/>
</dbReference>
<dbReference type="InterPro" id="IPR058626">
    <property type="entry name" value="MdtA-like_b-barrel"/>
</dbReference>
<comment type="subcellular location">
    <subcellularLocation>
        <location evidence="1">Cell membrane</location>
    </subcellularLocation>
</comment>
<sequence>ARLRQEEINSRRILEKVSADYEAFKQEYERMEKLRSSNAVTPSQLVRALLELRQYEDTLIKRQNSQTLFPLQRNEIEKLRETHQTDLAIARLDLEHTEVRPPFSGSLSEVTVELGQYVRAGDSLARLTDISVVEIPIPLTLKDFAKVEPSVKAGRHPKVALAENESDRPRWMGYVVRAAPEADELTRTIMVYAHVKNDEQKVPLLPGTFVHARIEGPVLKNVLAVPRDAIVNGRVFVAQNGRAEQRTVTTTQN</sequence>
<organism evidence="3">
    <name type="scientific">marine sediment metagenome</name>
    <dbReference type="NCBI Taxonomy" id="412755"/>
    <lineage>
        <taxon>unclassified sequences</taxon>
        <taxon>metagenomes</taxon>
        <taxon>ecological metagenomes</taxon>
    </lineage>
</organism>
<dbReference type="NCBIfam" id="TIGR01730">
    <property type="entry name" value="RND_mfp"/>
    <property type="match status" value="1"/>
</dbReference>
<reference evidence="3" key="1">
    <citation type="journal article" date="2014" name="Front. Microbiol.">
        <title>High frequency of phylogenetically diverse reductive dehalogenase-homologous genes in deep subseafloor sedimentary metagenomes.</title>
        <authorList>
            <person name="Kawai M."/>
            <person name="Futagami T."/>
            <person name="Toyoda A."/>
            <person name="Takaki Y."/>
            <person name="Nishi S."/>
            <person name="Hori S."/>
            <person name="Arai W."/>
            <person name="Tsubouchi T."/>
            <person name="Morono Y."/>
            <person name="Uchiyama I."/>
            <person name="Ito T."/>
            <person name="Fujiyama A."/>
            <person name="Inagaki F."/>
            <person name="Takami H."/>
        </authorList>
    </citation>
    <scope>NUCLEOTIDE SEQUENCE</scope>
    <source>
        <strain evidence="3">Expedition CK06-06</strain>
    </source>
</reference>
<name>X0XI41_9ZZZZ</name>
<dbReference type="PANTHER" id="PTHR30469">
    <property type="entry name" value="MULTIDRUG RESISTANCE PROTEIN MDTA"/>
    <property type="match status" value="1"/>
</dbReference>
<proteinExistence type="predicted"/>
<dbReference type="Pfam" id="PF25944">
    <property type="entry name" value="Beta-barrel_RND"/>
    <property type="match status" value="1"/>
</dbReference>
<accession>X0XI41</accession>
<evidence type="ECO:0000256" key="1">
    <source>
        <dbReference type="ARBA" id="ARBA00004236"/>
    </source>
</evidence>
<dbReference type="GO" id="GO:0015562">
    <property type="term" value="F:efflux transmembrane transporter activity"/>
    <property type="evidence" value="ECO:0007669"/>
    <property type="project" value="TreeGrafter"/>
</dbReference>
<evidence type="ECO:0000313" key="3">
    <source>
        <dbReference type="EMBL" id="GAG36328.1"/>
    </source>
</evidence>
<feature type="non-terminal residue" evidence="3">
    <location>
        <position position="1"/>
    </location>
</feature>